<proteinExistence type="inferred from homology"/>
<dbReference type="InterPro" id="IPR011989">
    <property type="entry name" value="ARM-like"/>
</dbReference>
<sequence length="558" mass="62697">MKGEKSFLSTCQRILAAEQKKLKKTKLLELPYIKRNLEKHHAVLCQQSRRATRDIVQALQFFYCLITTKPDTGRGDHAGQVLTRYELISKIADLARRHYTVTAAHPVGKLGDNAEVVAEATLFLTTVTTLDCNPHRHDGVANDGQEQVNTCSKSLVHFEARARPDGRFDREIFACYMDMLRIYLHPEGPDDGSHGAPMIPQVAMYLMWGMRNITANTSIDRPFIMSFKPVPDVIDVLHDICDHLRLQSYAVVALEQGAALLKNMFTWPNHLLACLNAPALCQKLVALVKKCWKHLPKNFILNGELMAALSLLTESSATTTTNTLIQVMLDDTEIIPALPARLVDTSGDMAMPCARLMGNLVAASRSEPTDTLLDANALTRLFTVVRTNPSKLLRKEAMWTVSNICAGTELQACRVIHYGKDHVGLKALLLTMRDDPAVSVRREAAWALLNVCKLHPKFLPVMFKFDVLPELTDFIYEALPIWGRGATNFVVNVLDFFNHFLKCPELSADQYPGRAALDRDVEKLVSFIYLFVEDARDACNEFIHCFCPARWTNIEECD</sequence>
<evidence type="ECO:0000256" key="1">
    <source>
        <dbReference type="ARBA" id="ARBA00010394"/>
    </source>
</evidence>
<dbReference type="AlphaFoldDB" id="A0A6C0BLI5"/>
<dbReference type="PANTHER" id="PTHR23316">
    <property type="entry name" value="IMPORTIN ALPHA"/>
    <property type="match status" value="1"/>
</dbReference>
<dbReference type="EMBL" id="MN739201">
    <property type="protein sequence ID" value="QHS93235.1"/>
    <property type="molecule type" value="Genomic_DNA"/>
</dbReference>
<organism evidence="4">
    <name type="scientific">viral metagenome</name>
    <dbReference type="NCBI Taxonomy" id="1070528"/>
    <lineage>
        <taxon>unclassified sequences</taxon>
        <taxon>metagenomes</taxon>
        <taxon>organismal metagenomes</taxon>
    </lineage>
</organism>
<evidence type="ECO:0008006" key="5">
    <source>
        <dbReference type="Google" id="ProtNLM"/>
    </source>
</evidence>
<keyword evidence="3" id="KW-0653">Protein transport</keyword>
<dbReference type="Gene3D" id="1.25.10.10">
    <property type="entry name" value="Leucine-rich Repeat Variant"/>
    <property type="match status" value="1"/>
</dbReference>
<dbReference type="GO" id="GO:0015031">
    <property type="term" value="P:protein transport"/>
    <property type="evidence" value="ECO:0007669"/>
    <property type="project" value="UniProtKB-KW"/>
</dbReference>
<dbReference type="SUPFAM" id="SSF48371">
    <property type="entry name" value="ARM repeat"/>
    <property type="match status" value="1"/>
</dbReference>
<evidence type="ECO:0000256" key="3">
    <source>
        <dbReference type="ARBA" id="ARBA00022927"/>
    </source>
</evidence>
<comment type="similarity">
    <text evidence="1">Belongs to the importin alpha family.</text>
</comment>
<accession>A0A6C0BLI5</accession>
<evidence type="ECO:0000313" key="4">
    <source>
        <dbReference type="EMBL" id="QHS93235.1"/>
    </source>
</evidence>
<keyword evidence="2" id="KW-0813">Transport</keyword>
<dbReference type="InterPro" id="IPR016024">
    <property type="entry name" value="ARM-type_fold"/>
</dbReference>
<protein>
    <recommendedName>
        <fullName evidence="5">Importin subunit alpha</fullName>
    </recommendedName>
</protein>
<evidence type="ECO:0000256" key="2">
    <source>
        <dbReference type="ARBA" id="ARBA00022448"/>
    </source>
</evidence>
<reference evidence="4" key="1">
    <citation type="journal article" date="2020" name="Nature">
        <title>Giant virus diversity and host interactions through global metagenomics.</title>
        <authorList>
            <person name="Schulz F."/>
            <person name="Roux S."/>
            <person name="Paez-Espino D."/>
            <person name="Jungbluth S."/>
            <person name="Walsh D.A."/>
            <person name="Denef V.J."/>
            <person name="McMahon K.D."/>
            <person name="Konstantinidis K.T."/>
            <person name="Eloe-Fadrosh E.A."/>
            <person name="Kyrpides N.C."/>
            <person name="Woyke T."/>
        </authorList>
    </citation>
    <scope>NUCLEOTIDE SEQUENCE</scope>
    <source>
        <strain evidence="4">GVMAG-M-3300017989-17</strain>
    </source>
</reference>
<name>A0A6C0BLI5_9ZZZZ</name>